<evidence type="ECO:0000259" key="2">
    <source>
        <dbReference type="Pfam" id="PF00582"/>
    </source>
</evidence>
<dbReference type="eggNOG" id="arCOG00451">
    <property type="taxonomic scope" value="Archaea"/>
</dbReference>
<evidence type="ECO:0000313" key="4">
    <source>
        <dbReference type="Proteomes" id="UP000000740"/>
    </source>
</evidence>
<dbReference type="RefSeq" id="WP_015910641.1">
    <property type="nucleotide sequence ID" value="NC_012029.1"/>
</dbReference>
<dbReference type="AlphaFoldDB" id="B9LQ95"/>
<organism evidence="3 4">
    <name type="scientific">Halorubrum lacusprofundi (strain ATCC 49239 / DSM 5036 / JCM 8891 / ACAM 34)</name>
    <dbReference type="NCBI Taxonomy" id="416348"/>
    <lineage>
        <taxon>Archaea</taxon>
        <taxon>Methanobacteriati</taxon>
        <taxon>Methanobacteriota</taxon>
        <taxon>Stenosarchaea group</taxon>
        <taxon>Halobacteria</taxon>
        <taxon>Halobacteriales</taxon>
        <taxon>Haloferacaceae</taxon>
        <taxon>Halorubrum</taxon>
    </lineage>
</organism>
<dbReference type="EMBL" id="CP001365">
    <property type="protein sequence ID" value="ACM57516.1"/>
    <property type="molecule type" value="Genomic_DNA"/>
</dbReference>
<feature type="compositionally biased region" description="Low complexity" evidence="1">
    <location>
        <begin position="15"/>
        <end position="32"/>
    </location>
</feature>
<accession>B9LQ95</accession>
<dbReference type="HOGENOM" id="CLU_1127057_0_0_2"/>
<proteinExistence type="predicted"/>
<sequence>MNGSDADNGGGGATDSGTDGEPSSGEGGTETPLSDGSGVDTAGEEPPHVGEPIIEPAVAEAAAAASTAADATLEGADRATRPDRVSSVLVAVGPGPHSGATVDVAREIADATDAWLELFHVVPSDAALADGSAGADRSDAENDIETTESGDGERDDYATAGERLLDAARDRLGGFDRVDRWLVEDRSAAGAIVEQSPYYDLVVVGAPTTGTVGRFVFGSTTDTVVDDAEVPVVVVEADGSTALNAE</sequence>
<dbReference type="SUPFAM" id="SSF52402">
    <property type="entry name" value="Adenine nucleotide alpha hydrolases-like"/>
    <property type="match status" value="1"/>
</dbReference>
<dbReference type="InterPro" id="IPR006016">
    <property type="entry name" value="UspA"/>
</dbReference>
<feature type="region of interest" description="Disordered" evidence="1">
    <location>
        <begin position="1"/>
        <end position="83"/>
    </location>
</feature>
<dbReference type="PRINTS" id="PR01438">
    <property type="entry name" value="UNVRSLSTRESS"/>
</dbReference>
<dbReference type="Gene3D" id="3.40.50.12370">
    <property type="match status" value="1"/>
</dbReference>
<dbReference type="KEGG" id="hla:Hlac_1938"/>
<keyword evidence="4" id="KW-1185">Reference proteome</keyword>
<dbReference type="Pfam" id="PF00582">
    <property type="entry name" value="Usp"/>
    <property type="match status" value="1"/>
</dbReference>
<name>B9LQ95_HALLT</name>
<evidence type="ECO:0000313" key="3">
    <source>
        <dbReference type="EMBL" id="ACM57516.1"/>
    </source>
</evidence>
<feature type="region of interest" description="Disordered" evidence="1">
    <location>
        <begin position="129"/>
        <end position="156"/>
    </location>
</feature>
<dbReference type="GeneID" id="7399890"/>
<gene>
    <name evidence="3" type="ordered locus">Hlac_1938</name>
</gene>
<protein>
    <submittedName>
        <fullName evidence="3">UspA domain protein</fullName>
    </submittedName>
</protein>
<feature type="compositionally biased region" description="Low complexity" evidence="1">
    <location>
        <begin position="57"/>
        <end position="71"/>
    </location>
</feature>
<feature type="compositionally biased region" description="Acidic residues" evidence="1">
    <location>
        <begin position="141"/>
        <end position="150"/>
    </location>
</feature>
<reference evidence="3 4" key="1">
    <citation type="journal article" date="2016" name="Stand. Genomic Sci.">
        <title>Complete genome sequence of the Antarctic Halorubrum lacusprofundi type strain ACAM 34.</title>
        <authorList>
            <person name="Anderson I.J."/>
            <person name="DasSarma P."/>
            <person name="Lucas S."/>
            <person name="Copeland A."/>
            <person name="Lapidus A."/>
            <person name="Del Rio T.G."/>
            <person name="Tice H."/>
            <person name="Dalin E."/>
            <person name="Bruce D.C."/>
            <person name="Goodwin L."/>
            <person name="Pitluck S."/>
            <person name="Sims D."/>
            <person name="Brettin T.S."/>
            <person name="Detter J.C."/>
            <person name="Han C.S."/>
            <person name="Larimer F."/>
            <person name="Hauser L."/>
            <person name="Land M."/>
            <person name="Ivanova N."/>
            <person name="Richardson P."/>
            <person name="Cavicchioli R."/>
            <person name="DasSarma S."/>
            <person name="Woese C.R."/>
            <person name="Kyrpides N.C."/>
        </authorList>
    </citation>
    <scope>NUCLEOTIDE SEQUENCE [LARGE SCALE GENOMIC DNA]</scope>
    <source>
        <strain evidence="4">ATCC 49239 / DSM 5036 / JCM 8891 / ACAM 34</strain>
    </source>
</reference>
<evidence type="ECO:0000256" key="1">
    <source>
        <dbReference type="SAM" id="MobiDB-lite"/>
    </source>
</evidence>
<dbReference type="Proteomes" id="UP000000740">
    <property type="component" value="Chromosome 1"/>
</dbReference>
<feature type="domain" description="UspA" evidence="2">
    <location>
        <begin position="87"/>
        <end position="235"/>
    </location>
</feature>
<dbReference type="InterPro" id="IPR006015">
    <property type="entry name" value="Universal_stress_UspA"/>
</dbReference>
<dbReference type="CDD" id="cd00293">
    <property type="entry name" value="USP-like"/>
    <property type="match status" value="1"/>
</dbReference>